<dbReference type="EMBL" id="CP021744">
    <property type="protein sequence ID" value="ARZ70212.1"/>
    <property type="molecule type" value="Genomic_DNA"/>
</dbReference>
<reference evidence="1 2" key="1">
    <citation type="submission" date="2017-06" db="EMBL/GenBank/DDBJ databases">
        <title>Streptomyces albireticuli Genome sequencing and assembly.</title>
        <authorList>
            <person name="Wang Y."/>
            <person name="Du B."/>
            <person name="Ding Y."/>
            <person name="Liu H."/>
            <person name="Hou Q."/>
            <person name="Liu K."/>
            <person name="Yao L."/>
            <person name="Wang C."/>
        </authorList>
    </citation>
    <scope>NUCLEOTIDE SEQUENCE [LARGE SCALE GENOMIC DNA]</scope>
    <source>
        <strain evidence="1 2">MDJK11</strain>
    </source>
</reference>
<dbReference type="KEGG" id="salj:SMD11_4615"/>
<proteinExistence type="predicted"/>
<sequence>MISPTISSRMSSIVTMPAVPPYSSMTTAQWVRCCCISRSRSPAFLVSGTKTAGRIAVETSSDSAPRLMWVFRTRSFR</sequence>
<dbReference type="Proteomes" id="UP000195755">
    <property type="component" value="Chromosome"/>
</dbReference>
<organism evidence="1 2">
    <name type="scientific">Streptomyces albireticuli</name>
    <dbReference type="NCBI Taxonomy" id="1940"/>
    <lineage>
        <taxon>Bacteria</taxon>
        <taxon>Bacillati</taxon>
        <taxon>Actinomycetota</taxon>
        <taxon>Actinomycetes</taxon>
        <taxon>Kitasatosporales</taxon>
        <taxon>Streptomycetaceae</taxon>
        <taxon>Streptomyces</taxon>
    </lineage>
</organism>
<dbReference type="AlphaFoldDB" id="A0A1Z2L7F5"/>
<evidence type="ECO:0000313" key="2">
    <source>
        <dbReference type="Proteomes" id="UP000195755"/>
    </source>
</evidence>
<protein>
    <submittedName>
        <fullName evidence="1">Uncharacterized protein</fullName>
    </submittedName>
</protein>
<gene>
    <name evidence="1" type="ORF">SMD11_4615</name>
</gene>
<accession>A0A1Z2L7F5</accession>
<evidence type="ECO:0000313" key="1">
    <source>
        <dbReference type="EMBL" id="ARZ70212.1"/>
    </source>
</evidence>
<name>A0A1Z2L7F5_9ACTN</name>